<dbReference type="SUPFAM" id="SSF57603">
    <property type="entry name" value="FnI-like domain"/>
    <property type="match status" value="1"/>
</dbReference>
<name>A0AA88LTY3_CHASR</name>
<protein>
    <recommendedName>
        <fullName evidence="8">VWFC domain-containing protein</fullName>
    </recommendedName>
</protein>
<dbReference type="SMART" id="SM00214">
    <property type="entry name" value="VWC"/>
    <property type="match status" value="2"/>
</dbReference>
<comment type="caution">
    <text evidence="9">The sequence shown here is derived from an EMBL/GenBank/DDBJ whole genome shotgun (WGS) entry which is preliminary data.</text>
</comment>
<dbReference type="Pfam" id="PF23331">
    <property type="entry name" value="VWC2L_C"/>
    <property type="match status" value="1"/>
</dbReference>
<dbReference type="PROSITE" id="PS50184">
    <property type="entry name" value="VWFC_2"/>
    <property type="match status" value="1"/>
</dbReference>
<accession>A0AA88LTY3</accession>
<dbReference type="InterPro" id="IPR001007">
    <property type="entry name" value="VWF_dom"/>
</dbReference>
<evidence type="ECO:0000256" key="6">
    <source>
        <dbReference type="ARBA" id="ARBA00034103"/>
    </source>
</evidence>
<keyword evidence="3" id="KW-0732">Signal</keyword>
<dbReference type="GO" id="GO:0030514">
    <property type="term" value="P:negative regulation of BMP signaling pathway"/>
    <property type="evidence" value="ECO:0007669"/>
    <property type="project" value="TreeGrafter"/>
</dbReference>
<keyword evidence="10" id="KW-1185">Reference proteome</keyword>
<sequence length="415" mass="46497">MGAEKNNLTSNCPPKRTANVQIRRSEARRRIRTDSEDHRWTGSHLRCEVCYVSQGVFPPRWWWGEMLHSVAMTAEVFFVLGFLMSSAHCNPIATLPVSRERLERVLTQAREDKHQDKQAPEEPLGYGAQQQPEEINALGPNRTAMSRARPSVNSQTRGSKGGKSQELWSEQDSINQIDEGPTSDVTLSLDAIDEYAYPDYRGKGCMDESGFVFAIGEQFTPGPSTCPCLCTDEGPLCTKPECPKVHPRCIKVDTSQCCPQCKEKKNYCEFRDKIYASLEEFKVSPCEKCRCEPNGEVLCSVAACPQTECVDPEYEPDQCCPICKSGPNCYADTAVIPAGREVKIDECTICYCTYEEGTWQIERQATCTMCHSLCPPPYDVLAMLQNSLIKALPDNERCISSSETCLSASWQDRDK</sequence>
<reference evidence="9" key="1">
    <citation type="submission" date="2023-07" db="EMBL/GenBank/DDBJ databases">
        <title>Chromosome-level Genome Assembly of Striped Snakehead (Channa striata).</title>
        <authorList>
            <person name="Liu H."/>
        </authorList>
    </citation>
    <scope>NUCLEOTIDE SEQUENCE</scope>
    <source>
        <strain evidence="9">Gz</strain>
        <tissue evidence="9">Muscle</tissue>
    </source>
</reference>
<dbReference type="InterPro" id="IPR057856">
    <property type="entry name" value="VWC2L_C"/>
</dbReference>
<evidence type="ECO:0000313" key="10">
    <source>
        <dbReference type="Proteomes" id="UP001187415"/>
    </source>
</evidence>
<evidence type="ECO:0000259" key="8">
    <source>
        <dbReference type="PROSITE" id="PS50184"/>
    </source>
</evidence>
<dbReference type="Pfam" id="PF23334">
    <property type="entry name" value="VWC2L_2nd"/>
    <property type="match status" value="1"/>
</dbReference>
<dbReference type="GO" id="GO:0005615">
    <property type="term" value="C:extracellular space"/>
    <property type="evidence" value="ECO:0007669"/>
    <property type="project" value="TreeGrafter"/>
</dbReference>
<comment type="subcellular location">
    <subcellularLocation>
        <location evidence="1">Secreted</location>
    </subcellularLocation>
    <subcellularLocation>
        <location evidence="6">Synapse</location>
    </subcellularLocation>
</comment>
<proteinExistence type="predicted"/>
<dbReference type="EMBL" id="JAUPFM010000017">
    <property type="protein sequence ID" value="KAK2823998.1"/>
    <property type="molecule type" value="Genomic_DNA"/>
</dbReference>
<dbReference type="InterPro" id="IPR042979">
    <property type="entry name" value="VWC2/VWC2L"/>
</dbReference>
<evidence type="ECO:0000256" key="2">
    <source>
        <dbReference type="ARBA" id="ARBA00022525"/>
    </source>
</evidence>
<evidence type="ECO:0000256" key="7">
    <source>
        <dbReference type="SAM" id="MobiDB-lite"/>
    </source>
</evidence>
<keyword evidence="2" id="KW-0964">Secreted</keyword>
<dbReference type="PROSITE" id="PS01208">
    <property type="entry name" value="VWFC_1"/>
    <property type="match status" value="1"/>
</dbReference>
<feature type="compositionally biased region" description="Basic and acidic residues" evidence="7">
    <location>
        <begin position="109"/>
        <end position="120"/>
    </location>
</feature>
<keyword evidence="4" id="KW-0677">Repeat</keyword>
<feature type="region of interest" description="Disordered" evidence="7">
    <location>
        <begin position="109"/>
        <end position="167"/>
    </location>
</feature>
<dbReference type="GO" id="GO:0045202">
    <property type="term" value="C:synapse"/>
    <property type="evidence" value="ECO:0007669"/>
    <property type="project" value="UniProtKB-SubCell"/>
</dbReference>
<dbReference type="Gene3D" id="6.20.200.20">
    <property type="match status" value="1"/>
</dbReference>
<dbReference type="AlphaFoldDB" id="A0AA88LTY3"/>
<evidence type="ECO:0000256" key="4">
    <source>
        <dbReference type="ARBA" id="ARBA00022737"/>
    </source>
</evidence>
<dbReference type="Proteomes" id="UP001187415">
    <property type="component" value="Unassembled WGS sequence"/>
</dbReference>
<dbReference type="PANTHER" id="PTHR46252:SF4">
    <property type="entry name" value="BRORIN"/>
    <property type="match status" value="1"/>
</dbReference>
<organism evidence="9 10">
    <name type="scientific">Channa striata</name>
    <name type="common">Snakehead murrel</name>
    <name type="synonym">Ophicephalus striatus</name>
    <dbReference type="NCBI Taxonomy" id="64152"/>
    <lineage>
        <taxon>Eukaryota</taxon>
        <taxon>Metazoa</taxon>
        <taxon>Chordata</taxon>
        <taxon>Craniata</taxon>
        <taxon>Vertebrata</taxon>
        <taxon>Euteleostomi</taxon>
        <taxon>Actinopterygii</taxon>
        <taxon>Neopterygii</taxon>
        <taxon>Teleostei</taxon>
        <taxon>Neoteleostei</taxon>
        <taxon>Acanthomorphata</taxon>
        <taxon>Anabantaria</taxon>
        <taxon>Anabantiformes</taxon>
        <taxon>Channoidei</taxon>
        <taxon>Channidae</taxon>
        <taxon>Channa</taxon>
    </lineage>
</organism>
<dbReference type="GO" id="GO:0032281">
    <property type="term" value="C:AMPA glutamate receptor complex"/>
    <property type="evidence" value="ECO:0007669"/>
    <property type="project" value="TreeGrafter"/>
</dbReference>
<feature type="domain" description="VWFC" evidence="8">
    <location>
        <begin position="266"/>
        <end position="324"/>
    </location>
</feature>
<evidence type="ECO:0000313" key="9">
    <source>
        <dbReference type="EMBL" id="KAK2823998.1"/>
    </source>
</evidence>
<evidence type="ECO:0000256" key="5">
    <source>
        <dbReference type="ARBA" id="ARBA00023018"/>
    </source>
</evidence>
<dbReference type="InterPro" id="IPR059152">
    <property type="entry name" value="VWC2L_N"/>
</dbReference>
<keyword evidence="5" id="KW-0770">Synapse</keyword>
<dbReference type="Pfam" id="PF23333">
    <property type="entry name" value="VWC2L_1st"/>
    <property type="match status" value="1"/>
</dbReference>
<evidence type="ECO:0000256" key="3">
    <source>
        <dbReference type="ARBA" id="ARBA00022729"/>
    </source>
</evidence>
<dbReference type="PANTHER" id="PTHR46252">
    <property type="entry name" value="BRORIN FAMILY MEMBER"/>
    <property type="match status" value="1"/>
</dbReference>
<gene>
    <name evidence="9" type="ORF">Q5P01_021173</name>
</gene>
<evidence type="ECO:0000256" key="1">
    <source>
        <dbReference type="ARBA" id="ARBA00004613"/>
    </source>
</evidence>